<dbReference type="GO" id="GO:0010333">
    <property type="term" value="F:terpene synthase activity"/>
    <property type="evidence" value="ECO:0007669"/>
    <property type="project" value="InterPro"/>
</dbReference>
<dbReference type="InterPro" id="IPR034686">
    <property type="entry name" value="Terpene_cyclase-like_2"/>
</dbReference>
<dbReference type="OrthoDB" id="2861623at2759"/>
<dbReference type="InterPro" id="IPR008949">
    <property type="entry name" value="Isoprenoid_synthase_dom_sf"/>
</dbReference>
<keyword evidence="3 6" id="KW-0479">Metal-binding</keyword>
<sequence>MSSGDRIILPDLVAGCSFKWSVNPHYERACNESGAWIESFKVFSDRKRAIFKVYNSELLVALTYSYAGFEELRTCCDFVNLLFTFDEISDELGGEEARELGAVLLKALSGQPTKGSVLSKIAGEFRDRFVKKAAPKCQERFLARCANYINAVSQEAELRKDGHVLQLGSYMGLRRENSAVQTCFGLFEYVHGIELPDEVFEDPTFIRLYWQGIDMVCLSNDLYSFSMERAKGLDGNNFVTVAMREHHMTIQEAADYTAMEFTTRLSQFHRDRNALPPYGNGVDEDVQKYIFSISQWVVGNLIWSFETPRYFGVEHEEVKKTLIVDVKNHGDDADAHLVD</sequence>
<comment type="similarity">
    <text evidence="2 6">Belongs to the terpene synthase family.</text>
</comment>
<reference evidence="7 8" key="1">
    <citation type="submission" date="2015-04" db="EMBL/GenBank/DDBJ databases">
        <title>Complete genome sequence of Schizopora paradoxa KUC8140, a cosmopolitan wood degrader in East Asia.</title>
        <authorList>
            <consortium name="DOE Joint Genome Institute"/>
            <person name="Min B."/>
            <person name="Park H."/>
            <person name="Jang Y."/>
            <person name="Kim J.-J."/>
            <person name="Kim K.H."/>
            <person name="Pangilinan J."/>
            <person name="Lipzen A."/>
            <person name="Riley R."/>
            <person name="Grigoriev I.V."/>
            <person name="Spatafora J.W."/>
            <person name="Choi I.-G."/>
        </authorList>
    </citation>
    <scope>NUCLEOTIDE SEQUENCE [LARGE SCALE GENOMIC DNA]</scope>
    <source>
        <strain evidence="7 8">KUC8140</strain>
    </source>
</reference>
<dbReference type="SFLD" id="SFLDS00005">
    <property type="entry name" value="Isoprenoid_Synthase_Type_I"/>
    <property type="match status" value="1"/>
</dbReference>
<dbReference type="Proteomes" id="UP000053477">
    <property type="component" value="Unassembled WGS sequence"/>
</dbReference>
<evidence type="ECO:0000256" key="4">
    <source>
        <dbReference type="ARBA" id="ARBA00022842"/>
    </source>
</evidence>
<dbReference type="PANTHER" id="PTHR35201">
    <property type="entry name" value="TERPENE SYNTHASE"/>
    <property type="match status" value="1"/>
</dbReference>
<keyword evidence="4 6" id="KW-0460">Magnesium</keyword>
<dbReference type="EC" id="4.2.3.-" evidence="6"/>
<dbReference type="InParanoid" id="A0A0H2RUB5"/>
<dbReference type="EMBL" id="KQ085966">
    <property type="protein sequence ID" value="KLO13043.1"/>
    <property type="molecule type" value="Genomic_DNA"/>
</dbReference>
<evidence type="ECO:0000256" key="1">
    <source>
        <dbReference type="ARBA" id="ARBA00001946"/>
    </source>
</evidence>
<keyword evidence="5 6" id="KW-0456">Lyase</keyword>
<proteinExistence type="inferred from homology"/>
<dbReference type="Pfam" id="PF19086">
    <property type="entry name" value="Terpene_syn_C_2"/>
    <property type="match status" value="1"/>
</dbReference>
<evidence type="ECO:0000256" key="3">
    <source>
        <dbReference type="ARBA" id="ARBA00022723"/>
    </source>
</evidence>
<evidence type="ECO:0000256" key="5">
    <source>
        <dbReference type="ARBA" id="ARBA00023239"/>
    </source>
</evidence>
<dbReference type="SFLD" id="SFLDG01020">
    <property type="entry name" value="Terpene_Cyclase_Like_2"/>
    <property type="match status" value="1"/>
</dbReference>
<evidence type="ECO:0000313" key="8">
    <source>
        <dbReference type="Proteomes" id="UP000053477"/>
    </source>
</evidence>
<accession>A0A0H2RUB5</accession>
<evidence type="ECO:0000313" key="7">
    <source>
        <dbReference type="EMBL" id="KLO13043.1"/>
    </source>
</evidence>
<name>A0A0H2RUB5_9AGAM</name>
<dbReference type="PANTHER" id="PTHR35201:SF4">
    <property type="entry name" value="BETA-PINACENE SYNTHASE-RELATED"/>
    <property type="match status" value="1"/>
</dbReference>
<evidence type="ECO:0000256" key="6">
    <source>
        <dbReference type="RuleBase" id="RU366034"/>
    </source>
</evidence>
<comment type="cofactor">
    <cofactor evidence="1 6">
        <name>Mg(2+)</name>
        <dbReference type="ChEBI" id="CHEBI:18420"/>
    </cofactor>
</comment>
<dbReference type="GO" id="GO:0008299">
    <property type="term" value="P:isoprenoid biosynthetic process"/>
    <property type="evidence" value="ECO:0007669"/>
    <property type="project" value="UniProtKB-ARBA"/>
</dbReference>
<dbReference type="AlphaFoldDB" id="A0A0H2RUB5"/>
<dbReference type="GO" id="GO:0046872">
    <property type="term" value="F:metal ion binding"/>
    <property type="evidence" value="ECO:0007669"/>
    <property type="project" value="UniProtKB-KW"/>
</dbReference>
<dbReference type="Gene3D" id="1.10.600.10">
    <property type="entry name" value="Farnesyl Diphosphate Synthase"/>
    <property type="match status" value="1"/>
</dbReference>
<dbReference type="SUPFAM" id="SSF48576">
    <property type="entry name" value="Terpenoid synthases"/>
    <property type="match status" value="1"/>
</dbReference>
<keyword evidence="8" id="KW-1185">Reference proteome</keyword>
<evidence type="ECO:0000256" key="2">
    <source>
        <dbReference type="ARBA" id="ARBA00006333"/>
    </source>
</evidence>
<protein>
    <recommendedName>
        <fullName evidence="6">Terpene synthase</fullName>
        <ecNumber evidence="6">4.2.3.-</ecNumber>
    </recommendedName>
</protein>
<organism evidence="7 8">
    <name type="scientific">Schizopora paradoxa</name>
    <dbReference type="NCBI Taxonomy" id="27342"/>
    <lineage>
        <taxon>Eukaryota</taxon>
        <taxon>Fungi</taxon>
        <taxon>Dikarya</taxon>
        <taxon>Basidiomycota</taxon>
        <taxon>Agaricomycotina</taxon>
        <taxon>Agaricomycetes</taxon>
        <taxon>Hymenochaetales</taxon>
        <taxon>Schizoporaceae</taxon>
        <taxon>Schizopora</taxon>
    </lineage>
</organism>
<gene>
    <name evidence="7" type="ORF">SCHPADRAFT_890331</name>
</gene>